<dbReference type="AlphaFoldDB" id="A0A0H4X3B2"/>
<name>A0A0H4X3B2_9BACT</name>
<accession>A0A0H4X3B2</accession>
<dbReference type="EMBL" id="CP012109">
    <property type="protein sequence ID" value="AKQ70136.1"/>
    <property type="molecule type" value="Genomic_DNA"/>
</dbReference>
<proteinExistence type="predicted"/>
<dbReference type="KEGG" id="mym:A176_007048"/>
<evidence type="ECO:0000256" key="1">
    <source>
        <dbReference type="SAM" id="MobiDB-lite"/>
    </source>
</evidence>
<protein>
    <submittedName>
        <fullName evidence="2">Uncharacterized protein</fullName>
    </submittedName>
</protein>
<organism evidence="2 3">
    <name type="scientific">Pseudomyxococcus hansupus</name>
    <dbReference type="NCBI Taxonomy" id="1297742"/>
    <lineage>
        <taxon>Bacteria</taxon>
        <taxon>Pseudomonadati</taxon>
        <taxon>Myxococcota</taxon>
        <taxon>Myxococcia</taxon>
        <taxon>Myxococcales</taxon>
        <taxon>Cystobacterineae</taxon>
        <taxon>Myxococcaceae</taxon>
        <taxon>Pseudomyxococcus</taxon>
    </lineage>
</organism>
<reference evidence="2 3" key="1">
    <citation type="journal article" date="2016" name="PLoS ONE">
        <title>Complete Genome Sequence and Comparative Genomics of a Novel Myxobacterium Myxococcus hansupus.</title>
        <authorList>
            <person name="Sharma G."/>
            <person name="Narwani T."/>
            <person name="Subramanian S."/>
        </authorList>
    </citation>
    <scope>NUCLEOTIDE SEQUENCE [LARGE SCALE GENOMIC DNA]</scope>
    <source>
        <strain evidence="3">mixupus</strain>
    </source>
</reference>
<evidence type="ECO:0000313" key="3">
    <source>
        <dbReference type="Proteomes" id="UP000009026"/>
    </source>
</evidence>
<gene>
    <name evidence="2" type="ORF">A176_007048</name>
</gene>
<feature type="region of interest" description="Disordered" evidence="1">
    <location>
        <begin position="21"/>
        <end position="42"/>
    </location>
</feature>
<sequence>MRQFAWTAYSRHHAWKRGIDMSTRGAGGLGRPTHALHSAQPE</sequence>
<keyword evidence="3" id="KW-1185">Reference proteome</keyword>
<dbReference type="Proteomes" id="UP000009026">
    <property type="component" value="Chromosome"/>
</dbReference>
<evidence type="ECO:0000313" key="2">
    <source>
        <dbReference type="EMBL" id="AKQ70136.1"/>
    </source>
</evidence>